<organism evidence="3 4">
    <name type="scientific">Roridomyces roridus</name>
    <dbReference type="NCBI Taxonomy" id="1738132"/>
    <lineage>
        <taxon>Eukaryota</taxon>
        <taxon>Fungi</taxon>
        <taxon>Dikarya</taxon>
        <taxon>Basidiomycota</taxon>
        <taxon>Agaricomycotina</taxon>
        <taxon>Agaricomycetes</taxon>
        <taxon>Agaricomycetidae</taxon>
        <taxon>Agaricales</taxon>
        <taxon>Marasmiineae</taxon>
        <taxon>Mycenaceae</taxon>
        <taxon>Roridomyces</taxon>
    </lineage>
</organism>
<protein>
    <submittedName>
        <fullName evidence="3">Uncharacterized protein</fullName>
    </submittedName>
</protein>
<dbReference type="EMBL" id="JARKIF010000010">
    <property type="protein sequence ID" value="KAJ7629008.1"/>
    <property type="molecule type" value="Genomic_DNA"/>
</dbReference>
<comment type="caution">
    <text evidence="3">The sequence shown here is derived from an EMBL/GenBank/DDBJ whole genome shotgun (WGS) entry which is preliminary data.</text>
</comment>
<keyword evidence="2" id="KW-0812">Transmembrane</keyword>
<feature type="compositionally biased region" description="Basic residues" evidence="1">
    <location>
        <begin position="143"/>
        <end position="171"/>
    </location>
</feature>
<accession>A0AAD7BSK7</accession>
<dbReference type="Proteomes" id="UP001221142">
    <property type="component" value="Unassembled WGS sequence"/>
</dbReference>
<proteinExistence type="predicted"/>
<keyword evidence="2" id="KW-1133">Transmembrane helix</keyword>
<sequence length="171" mass="18358">MATSPADEDKYTVPPTADEDEALLGSGSASDDEAEDSPSSSDTQPSPSVDPRFVRPTPSVWKRFGLLIFVVFLFWLAFQLQAHNRRPQKVIHANRYSKEFKFRPAASPVITQTLKDGRVRVHGAPPATSDTGAAAAATPGVKSKSKTKSKKKGTGKKKRVGKGGAKRAGTH</sequence>
<feature type="transmembrane region" description="Helical" evidence="2">
    <location>
        <begin position="60"/>
        <end position="78"/>
    </location>
</feature>
<keyword evidence="2" id="KW-0472">Membrane</keyword>
<evidence type="ECO:0000256" key="1">
    <source>
        <dbReference type="SAM" id="MobiDB-lite"/>
    </source>
</evidence>
<gene>
    <name evidence="3" type="ORF">FB45DRAFT_1059634</name>
</gene>
<feature type="region of interest" description="Disordered" evidence="1">
    <location>
        <begin position="1"/>
        <end position="54"/>
    </location>
</feature>
<evidence type="ECO:0000313" key="3">
    <source>
        <dbReference type="EMBL" id="KAJ7629008.1"/>
    </source>
</evidence>
<reference evidence="3" key="1">
    <citation type="submission" date="2023-03" db="EMBL/GenBank/DDBJ databases">
        <title>Massive genome expansion in bonnet fungi (Mycena s.s.) driven by repeated elements and novel gene families across ecological guilds.</title>
        <authorList>
            <consortium name="Lawrence Berkeley National Laboratory"/>
            <person name="Harder C.B."/>
            <person name="Miyauchi S."/>
            <person name="Viragh M."/>
            <person name="Kuo A."/>
            <person name="Thoen E."/>
            <person name="Andreopoulos B."/>
            <person name="Lu D."/>
            <person name="Skrede I."/>
            <person name="Drula E."/>
            <person name="Henrissat B."/>
            <person name="Morin E."/>
            <person name="Kohler A."/>
            <person name="Barry K."/>
            <person name="LaButti K."/>
            <person name="Morin E."/>
            <person name="Salamov A."/>
            <person name="Lipzen A."/>
            <person name="Mereny Z."/>
            <person name="Hegedus B."/>
            <person name="Baldrian P."/>
            <person name="Stursova M."/>
            <person name="Weitz H."/>
            <person name="Taylor A."/>
            <person name="Grigoriev I.V."/>
            <person name="Nagy L.G."/>
            <person name="Martin F."/>
            <person name="Kauserud H."/>
        </authorList>
    </citation>
    <scope>NUCLEOTIDE SEQUENCE</scope>
    <source>
        <strain evidence="3">9284</strain>
    </source>
</reference>
<evidence type="ECO:0000256" key="2">
    <source>
        <dbReference type="SAM" id="Phobius"/>
    </source>
</evidence>
<keyword evidence="4" id="KW-1185">Reference proteome</keyword>
<dbReference type="AlphaFoldDB" id="A0AAD7BSK7"/>
<feature type="region of interest" description="Disordered" evidence="1">
    <location>
        <begin position="120"/>
        <end position="171"/>
    </location>
</feature>
<evidence type="ECO:0000313" key="4">
    <source>
        <dbReference type="Proteomes" id="UP001221142"/>
    </source>
</evidence>
<feature type="compositionally biased region" description="Low complexity" evidence="1">
    <location>
        <begin position="37"/>
        <end position="51"/>
    </location>
</feature>
<feature type="compositionally biased region" description="Low complexity" evidence="1">
    <location>
        <begin position="123"/>
        <end position="142"/>
    </location>
</feature>
<name>A0AAD7BSK7_9AGAR</name>